<dbReference type="SMART" id="SM00421">
    <property type="entry name" value="HTH_LUXR"/>
    <property type="match status" value="1"/>
</dbReference>
<gene>
    <name evidence="8" type="ORF">GO621_12570</name>
</gene>
<comment type="caution">
    <text evidence="8">The sequence shown here is derived from an EMBL/GenBank/DDBJ whole genome shotgun (WGS) entry which is preliminary data.</text>
</comment>
<evidence type="ECO:0000256" key="5">
    <source>
        <dbReference type="PROSITE-ProRule" id="PRU00169"/>
    </source>
</evidence>
<dbReference type="EMBL" id="WPIK01000010">
    <property type="protein sequence ID" value="MVN22369.1"/>
    <property type="molecule type" value="Genomic_DNA"/>
</dbReference>
<dbReference type="InterPro" id="IPR001789">
    <property type="entry name" value="Sig_transdc_resp-reg_receiver"/>
</dbReference>
<evidence type="ECO:0000256" key="4">
    <source>
        <dbReference type="ARBA" id="ARBA00023163"/>
    </source>
</evidence>
<feature type="domain" description="Response regulatory" evidence="7">
    <location>
        <begin position="3"/>
        <end position="120"/>
    </location>
</feature>
<dbReference type="SUPFAM" id="SSF46894">
    <property type="entry name" value="C-terminal effector domain of the bipartite response regulators"/>
    <property type="match status" value="1"/>
</dbReference>
<dbReference type="SUPFAM" id="SSF52172">
    <property type="entry name" value="CheY-like"/>
    <property type="match status" value="1"/>
</dbReference>
<dbReference type="GO" id="GO:0000160">
    <property type="term" value="P:phosphorelay signal transduction system"/>
    <property type="evidence" value="ECO:0007669"/>
    <property type="project" value="InterPro"/>
</dbReference>
<accession>A0A7K1SYH8</accession>
<evidence type="ECO:0000256" key="3">
    <source>
        <dbReference type="ARBA" id="ARBA00023125"/>
    </source>
</evidence>
<dbReference type="InterPro" id="IPR016032">
    <property type="entry name" value="Sig_transdc_resp-reg_C-effctor"/>
</dbReference>
<dbReference type="CDD" id="cd06170">
    <property type="entry name" value="LuxR_C_like"/>
    <property type="match status" value="1"/>
</dbReference>
<dbReference type="SMART" id="SM00448">
    <property type="entry name" value="REC"/>
    <property type="match status" value="1"/>
</dbReference>
<evidence type="ECO:0000313" key="9">
    <source>
        <dbReference type="Proteomes" id="UP000462014"/>
    </source>
</evidence>
<dbReference type="PROSITE" id="PS50043">
    <property type="entry name" value="HTH_LUXR_2"/>
    <property type="match status" value="1"/>
</dbReference>
<evidence type="ECO:0000256" key="2">
    <source>
        <dbReference type="ARBA" id="ARBA00023015"/>
    </source>
</evidence>
<dbReference type="Proteomes" id="UP000462014">
    <property type="component" value="Unassembled WGS sequence"/>
</dbReference>
<feature type="modified residue" description="4-aspartylphosphate" evidence="5">
    <location>
        <position position="55"/>
    </location>
</feature>
<dbReference type="CDD" id="cd17535">
    <property type="entry name" value="REC_NarL-like"/>
    <property type="match status" value="1"/>
</dbReference>
<keyword evidence="2" id="KW-0805">Transcription regulation</keyword>
<dbReference type="GO" id="GO:0006355">
    <property type="term" value="P:regulation of DNA-templated transcription"/>
    <property type="evidence" value="ECO:0007669"/>
    <property type="project" value="InterPro"/>
</dbReference>
<reference evidence="8 9" key="1">
    <citation type="submission" date="2019-12" db="EMBL/GenBank/DDBJ databases">
        <title>Mucilaginibacter sp. HMF7410 genome sequencing and assembly.</title>
        <authorList>
            <person name="Kang H."/>
            <person name="Cha I."/>
            <person name="Kim H."/>
            <person name="Joh K."/>
        </authorList>
    </citation>
    <scope>NUCLEOTIDE SEQUENCE [LARGE SCALE GENOMIC DNA]</scope>
    <source>
        <strain evidence="8 9">HMF7410</strain>
    </source>
</reference>
<keyword evidence="3" id="KW-0238">DNA-binding</keyword>
<protein>
    <submittedName>
        <fullName evidence="8">Response regulator</fullName>
    </submittedName>
</protein>
<name>A0A7K1SYH8_9SPHI</name>
<evidence type="ECO:0000313" key="8">
    <source>
        <dbReference type="EMBL" id="MVN22369.1"/>
    </source>
</evidence>
<dbReference type="Pfam" id="PF00196">
    <property type="entry name" value="GerE"/>
    <property type="match status" value="1"/>
</dbReference>
<evidence type="ECO:0000259" key="6">
    <source>
        <dbReference type="PROSITE" id="PS50043"/>
    </source>
</evidence>
<dbReference type="InterPro" id="IPR058245">
    <property type="entry name" value="NreC/VraR/RcsB-like_REC"/>
</dbReference>
<dbReference type="InterPro" id="IPR011006">
    <property type="entry name" value="CheY-like_superfamily"/>
</dbReference>
<evidence type="ECO:0000256" key="1">
    <source>
        <dbReference type="ARBA" id="ARBA00022553"/>
    </source>
</evidence>
<keyword evidence="1 5" id="KW-0597">Phosphoprotein</keyword>
<dbReference type="PANTHER" id="PTHR43214">
    <property type="entry name" value="TWO-COMPONENT RESPONSE REGULATOR"/>
    <property type="match status" value="1"/>
</dbReference>
<dbReference type="InterPro" id="IPR039420">
    <property type="entry name" value="WalR-like"/>
</dbReference>
<keyword evidence="9" id="KW-1185">Reference proteome</keyword>
<dbReference type="PRINTS" id="PR00038">
    <property type="entry name" value="HTHLUXR"/>
</dbReference>
<dbReference type="AlphaFoldDB" id="A0A7K1SYH8"/>
<dbReference type="InterPro" id="IPR000792">
    <property type="entry name" value="Tscrpt_reg_LuxR_C"/>
</dbReference>
<dbReference type="Pfam" id="PF00072">
    <property type="entry name" value="Response_reg"/>
    <property type="match status" value="1"/>
</dbReference>
<dbReference type="RefSeq" id="WP_157567526.1">
    <property type="nucleotide sequence ID" value="NZ_WPIK01000010.1"/>
</dbReference>
<dbReference type="GO" id="GO:0003677">
    <property type="term" value="F:DNA binding"/>
    <property type="evidence" value="ECO:0007669"/>
    <property type="project" value="UniProtKB-KW"/>
</dbReference>
<sequence length="217" mass="24292">MISVLLTEDHNVVRNGIKSLLEKENELQVVAEATNGRQALDLLENGLDPDIILTDINMPQMTGIELAAQVKNKFPKVKLLVLSMLDHEKYVVEAFKAGAIGYILKNVTATELIYALLHVCRNNERYVCHELSLRMLDKLIKKQDVVIPDELADVDISKREIEVLSLIAEGYTNLEIADKLYTSKRTVEGHRQNLIDKTGSRNTAALIRYAILGGLIS</sequence>
<feature type="domain" description="HTH luxR-type" evidence="6">
    <location>
        <begin position="149"/>
        <end position="214"/>
    </location>
</feature>
<dbReference type="PROSITE" id="PS50110">
    <property type="entry name" value="RESPONSE_REGULATORY"/>
    <property type="match status" value="1"/>
</dbReference>
<organism evidence="8 9">
    <name type="scientific">Mucilaginibacter arboris</name>
    <dbReference type="NCBI Taxonomy" id="2682090"/>
    <lineage>
        <taxon>Bacteria</taxon>
        <taxon>Pseudomonadati</taxon>
        <taxon>Bacteroidota</taxon>
        <taxon>Sphingobacteriia</taxon>
        <taxon>Sphingobacteriales</taxon>
        <taxon>Sphingobacteriaceae</taxon>
        <taxon>Mucilaginibacter</taxon>
    </lineage>
</organism>
<dbReference type="PANTHER" id="PTHR43214:SF41">
    <property type="entry name" value="NITRATE_NITRITE RESPONSE REGULATOR PROTEIN NARP"/>
    <property type="match status" value="1"/>
</dbReference>
<proteinExistence type="predicted"/>
<evidence type="ECO:0000259" key="7">
    <source>
        <dbReference type="PROSITE" id="PS50110"/>
    </source>
</evidence>
<dbReference type="Gene3D" id="3.40.50.2300">
    <property type="match status" value="1"/>
</dbReference>
<keyword evidence="4" id="KW-0804">Transcription</keyword>